<dbReference type="PANTHER" id="PTHR38340">
    <property type="entry name" value="S-LAYER PROTEIN"/>
    <property type="match status" value="1"/>
</dbReference>
<dbReference type="Gene3D" id="2.150.10.10">
    <property type="entry name" value="Serralysin-like metalloprotease, C-terminal"/>
    <property type="match status" value="4"/>
</dbReference>
<dbReference type="GO" id="GO:0016020">
    <property type="term" value="C:membrane"/>
    <property type="evidence" value="ECO:0007669"/>
    <property type="project" value="UniProtKB-SubCell"/>
</dbReference>
<dbReference type="SUPFAM" id="SSF51120">
    <property type="entry name" value="beta-Roll"/>
    <property type="match status" value="4"/>
</dbReference>
<proteinExistence type="predicted"/>
<dbReference type="PRINTS" id="PR01488">
    <property type="entry name" value="RTXTOXINA"/>
</dbReference>
<name>A0A1G6AHG1_9HYPH</name>
<keyword evidence="6" id="KW-0843">Virulence</keyword>
<protein>
    <submittedName>
        <fullName evidence="8">Ca2+-binding protein, RTX toxin-related</fullName>
    </submittedName>
</protein>
<dbReference type="InterPro" id="IPR003995">
    <property type="entry name" value="RTX_toxin_determinant-A"/>
</dbReference>
<evidence type="ECO:0000256" key="6">
    <source>
        <dbReference type="ARBA" id="ARBA00023026"/>
    </source>
</evidence>
<dbReference type="Pfam" id="PF00353">
    <property type="entry name" value="HemolysinCabind"/>
    <property type="match status" value="4"/>
</dbReference>
<reference evidence="8 9" key="1">
    <citation type="submission" date="2016-10" db="EMBL/GenBank/DDBJ databases">
        <authorList>
            <person name="de Groot N.N."/>
        </authorList>
    </citation>
    <scope>NUCLEOTIDE SEQUENCE [LARGE SCALE GENOMIC DNA]</scope>
    <source>
        <strain evidence="8 9">ATCC 35022</strain>
    </source>
</reference>
<dbReference type="GO" id="GO:0005509">
    <property type="term" value="F:calcium ion binding"/>
    <property type="evidence" value="ECO:0007669"/>
    <property type="project" value="InterPro"/>
</dbReference>
<dbReference type="Proteomes" id="UP000199071">
    <property type="component" value="Unassembled WGS sequence"/>
</dbReference>
<keyword evidence="4" id="KW-0800">Toxin</keyword>
<evidence type="ECO:0000256" key="1">
    <source>
        <dbReference type="ARBA" id="ARBA00004370"/>
    </source>
</evidence>
<evidence type="ECO:0000256" key="3">
    <source>
        <dbReference type="ARBA" id="ARBA00022525"/>
    </source>
</evidence>
<dbReference type="InterPro" id="IPR001343">
    <property type="entry name" value="Hemolysn_Ca-bd"/>
</dbReference>
<dbReference type="PANTHER" id="PTHR38340:SF1">
    <property type="entry name" value="S-LAYER PROTEIN"/>
    <property type="match status" value="1"/>
</dbReference>
<dbReference type="PRINTS" id="PR00313">
    <property type="entry name" value="CABNDNGRPT"/>
</dbReference>
<dbReference type="AlphaFoldDB" id="A0A1G6AHG1"/>
<dbReference type="OrthoDB" id="3817502at2"/>
<dbReference type="GO" id="GO:0090729">
    <property type="term" value="F:toxin activity"/>
    <property type="evidence" value="ECO:0007669"/>
    <property type="project" value="UniProtKB-KW"/>
</dbReference>
<dbReference type="InterPro" id="IPR050557">
    <property type="entry name" value="RTX_toxin/Mannuronan_C5-epim"/>
</dbReference>
<dbReference type="RefSeq" id="WP_090874706.1">
    <property type="nucleotide sequence ID" value="NZ_FMXQ01000001.1"/>
</dbReference>
<accession>A0A1G6AHG1</accession>
<keyword evidence="9" id="KW-1185">Reference proteome</keyword>
<dbReference type="GO" id="GO:0005576">
    <property type="term" value="C:extracellular region"/>
    <property type="evidence" value="ECO:0007669"/>
    <property type="project" value="UniProtKB-SubCell"/>
</dbReference>
<comment type="subcellular location">
    <subcellularLocation>
        <location evidence="1">Membrane</location>
    </subcellularLocation>
    <subcellularLocation>
        <location evidence="2">Secreted</location>
    </subcellularLocation>
</comment>
<evidence type="ECO:0000256" key="5">
    <source>
        <dbReference type="ARBA" id="ARBA00022737"/>
    </source>
</evidence>
<keyword evidence="5" id="KW-0677">Repeat</keyword>
<evidence type="ECO:0000256" key="4">
    <source>
        <dbReference type="ARBA" id="ARBA00022656"/>
    </source>
</evidence>
<dbReference type="InterPro" id="IPR011049">
    <property type="entry name" value="Serralysin-like_metalloprot_C"/>
</dbReference>
<dbReference type="STRING" id="665467.SAMN02982931_00614"/>
<evidence type="ECO:0000256" key="2">
    <source>
        <dbReference type="ARBA" id="ARBA00004613"/>
    </source>
</evidence>
<evidence type="ECO:0000313" key="8">
    <source>
        <dbReference type="EMBL" id="SDB07756.1"/>
    </source>
</evidence>
<dbReference type="EMBL" id="FMXQ01000001">
    <property type="protein sequence ID" value="SDB07756.1"/>
    <property type="molecule type" value="Genomic_DNA"/>
</dbReference>
<keyword evidence="3" id="KW-0964">Secreted</keyword>
<evidence type="ECO:0000256" key="7">
    <source>
        <dbReference type="ARBA" id="ARBA00023136"/>
    </source>
</evidence>
<keyword evidence="7" id="KW-0472">Membrane</keyword>
<evidence type="ECO:0000313" key="9">
    <source>
        <dbReference type="Proteomes" id="UP000199071"/>
    </source>
</evidence>
<sequence>MTTTPTIWESLSQANQTDAGNQNDIQIVDIGLGRYVAVWTELNGGPIGTDPGHDLVGQIFDAEGNPIGNEFQVNQDYFSGDETNASLAARPDGGFVVVYENTVVSGTSIRVQTYDVDGNLVPLTPINIAVDVGDDYANPSVAMQSDGSYLVVYEQSDGAGDTDILGTVVNAAGVVQPEFTVFSQADNTTNAEVATLSNGNYVVVFQDESAGDGANRDPKFQVVTSTGAAVIGGTISSDADDQTDVQVAALSGGGFVAVWTEENGDGNGDGIRARIYDNDGGVVTAAFTVNTSTTGVQYHSDVTALADGGFVVVWDDNNVGLEYGQRFDAAGTAVGDQFVVGNLSAEMEPTVASLSDGRFIVGFDQYGGDPDVHTTIFDPRETVINGTSEDDVITSRKDGATVNGHDGADTLLGQARADILNGGAGIDVMRGRAGDDVYVVDESLDQAHENAGEGTDTVVSSADYALGNHIENLILTGAAIQGVGNGLDNAITGNAGANTLLGLGGNDTLDGRTGADAMNGGTGNDIYIVDNVGDTAIENPGAGYDAVRSSVTFTLGPNVEALTLTGVANINGTGNGLANAIFGNEGNNILSGLGGDDIFRGGGGNDSIYGGAGNDRMDGSAGADAMRGGADNDTYIVDNAGDQAIEAAGEGIDLVESSVAFALGANVENLLLTGSADIKGSGNGLANMLTGNAGNNVMNGRGGNDTVFGGDGNDNLRGGKGADTLLGEDGNDRVHGNSGKDKLAGGLGKDKLWGDKGKDCFVFDTALGGTNKDKLKDFTAGKDKFWLDKDIFAAIGNKLTKGEFEVGKKAQDANDYIIHNEDKGKVFYDLDGRGGDKKVLFAKVEKGMSLSHKDFQMIEDFVA</sequence>
<gene>
    <name evidence="8" type="ORF">SAMN02982931_00614</name>
</gene>
<organism evidence="8 9">
    <name type="scientific">Bauldia litoralis</name>
    <dbReference type="NCBI Taxonomy" id="665467"/>
    <lineage>
        <taxon>Bacteria</taxon>
        <taxon>Pseudomonadati</taxon>
        <taxon>Pseudomonadota</taxon>
        <taxon>Alphaproteobacteria</taxon>
        <taxon>Hyphomicrobiales</taxon>
        <taxon>Kaistiaceae</taxon>
        <taxon>Bauldia</taxon>
    </lineage>
</organism>